<organism evidence="1 2">
    <name type="scientific">Piscinibacter gummiphilus</name>
    <dbReference type="NCBI Taxonomy" id="946333"/>
    <lineage>
        <taxon>Bacteria</taxon>
        <taxon>Pseudomonadati</taxon>
        <taxon>Pseudomonadota</taxon>
        <taxon>Betaproteobacteria</taxon>
        <taxon>Burkholderiales</taxon>
        <taxon>Sphaerotilaceae</taxon>
        <taxon>Piscinibacter</taxon>
    </lineage>
</organism>
<dbReference type="STRING" id="946333.A4W93_17695"/>
<dbReference type="KEGG" id="rgu:A4W93_17695"/>
<gene>
    <name evidence="1" type="ORF">A4W93_17695</name>
</gene>
<evidence type="ECO:0000313" key="2">
    <source>
        <dbReference type="Proteomes" id="UP000193427"/>
    </source>
</evidence>
<protein>
    <submittedName>
        <fullName evidence="1">Uncharacterized protein</fullName>
    </submittedName>
</protein>
<name>A0A1W6LBG4_9BURK</name>
<keyword evidence="2" id="KW-1185">Reference proteome</keyword>
<evidence type="ECO:0000313" key="1">
    <source>
        <dbReference type="EMBL" id="ARN21583.1"/>
    </source>
</evidence>
<proteinExistence type="predicted"/>
<dbReference type="Proteomes" id="UP000193427">
    <property type="component" value="Chromosome"/>
</dbReference>
<dbReference type="EMBL" id="CP015118">
    <property type="protein sequence ID" value="ARN21583.1"/>
    <property type="molecule type" value="Genomic_DNA"/>
</dbReference>
<accession>A0A1W6LBG4</accession>
<sequence length="65" mass="6824">MTSFFPFFLNPPRRSFVVRAVSAAALARAAITLSATNFAAVHDDTRGAARSPPACVAPSPGTPHR</sequence>
<dbReference type="AlphaFoldDB" id="A0A1W6LBG4"/>
<reference evidence="1 2" key="1">
    <citation type="submission" date="2016-04" db="EMBL/GenBank/DDBJ databases">
        <title>Complete genome sequence of natural rubber-degrading, novel Gram-negative bacterium, Rhizobacter gummiphilus strain NS21.</title>
        <authorList>
            <person name="Tabata M."/>
            <person name="Kasai D."/>
            <person name="Fukuda M."/>
        </authorList>
    </citation>
    <scope>NUCLEOTIDE SEQUENCE [LARGE SCALE GENOMIC DNA]</scope>
    <source>
        <strain evidence="1 2">NS21</strain>
    </source>
</reference>
<dbReference type="RefSeq" id="WP_085751873.1">
    <property type="nucleotide sequence ID" value="NZ_BSPR01000019.1"/>
</dbReference>